<dbReference type="Proteomes" id="UP001175097">
    <property type="component" value="Unassembled WGS sequence"/>
</dbReference>
<evidence type="ECO:0000313" key="9">
    <source>
        <dbReference type="EMBL" id="MDN4607685.1"/>
    </source>
</evidence>
<evidence type="ECO:0000256" key="3">
    <source>
        <dbReference type="ARBA" id="ARBA00022741"/>
    </source>
</evidence>
<sequence length="257" mass="29323">MIEIPSSLAKLTNGFDWEQITIGHSEAMTFLLKGSLANQFLKVQPVHSVERLFDEKEKLDWLEGKLPVPRVLYYEKDEANEYLLMSELKGVIASDQSHRGNLSAMLESLGAGLKTIHSVRIDSCPFNQSLEVKIEEAKNRVGQGLVDEDDFDEVRRGRKAIELFEELVLKRPLDEELVFTHGDYCLPNVIIEKQKVSGFIDWGRAGIADKYQDLALAIRSITSNFGKEYVPFFLTGYGMTDLDETKVDFYQLLDEFY</sequence>
<keyword evidence="4 7" id="KW-0418">Kinase</keyword>
<comment type="similarity">
    <text evidence="1 7">Belongs to the aminoglycoside phosphotransferase family.</text>
</comment>
<proteinExistence type="inferred from homology"/>
<protein>
    <submittedName>
        <fullName evidence="9">Aminoglycoside 3'-phosphotransferase</fullName>
    </submittedName>
</protein>
<evidence type="ECO:0000259" key="8">
    <source>
        <dbReference type="Pfam" id="PF01636"/>
    </source>
</evidence>
<dbReference type="Pfam" id="PF01636">
    <property type="entry name" value="APH"/>
    <property type="match status" value="1"/>
</dbReference>
<dbReference type="Gene3D" id="3.90.1200.10">
    <property type="match status" value="1"/>
</dbReference>
<name>A0ABT8JR90_9BACL</name>
<dbReference type="Gene3D" id="3.30.200.20">
    <property type="entry name" value="Phosphorylase Kinase, domain 1"/>
    <property type="match status" value="1"/>
</dbReference>
<evidence type="ECO:0000256" key="7">
    <source>
        <dbReference type="PIRNR" id="PIRNR000706"/>
    </source>
</evidence>
<evidence type="ECO:0000256" key="2">
    <source>
        <dbReference type="ARBA" id="ARBA00022679"/>
    </source>
</evidence>
<evidence type="ECO:0000256" key="1">
    <source>
        <dbReference type="ARBA" id="ARBA00006219"/>
    </source>
</evidence>
<dbReference type="CDD" id="cd05150">
    <property type="entry name" value="APH"/>
    <property type="match status" value="1"/>
</dbReference>
<keyword evidence="2 7" id="KW-0808">Transferase</keyword>
<dbReference type="SUPFAM" id="SSF56112">
    <property type="entry name" value="Protein kinase-like (PK-like)"/>
    <property type="match status" value="1"/>
</dbReference>
<dbReference type="InterPro" id="IPR051678">
    <property type="entry name" value="AGP_Transferase"/>
</dbReference>
<keyword evidence="6 7" id="KW-0046">Antibiotic resistance</keyword>
<dbReference type="PIRSF" id="PIRSF000706">
    <property type="entry name" value="Kanamycin_kin"/>
    <property type="match status" value="1"/>
</dbReference>
<keyword evidence="3 7" id="KW-0547">Nucleotide-binding</keyword>
<dbReference type="InterPro" id="IPR002575">
    <property type="entry name" value="Aminoglycoside_PTrfase"/>
</dbReference>
<keyword evidence="10" id="KW-1185">Reference proteome</keyword>
<dbReference type="RefSeq" id="WP_301243311.1">
    <property type="nucleotide sequence ID" value="NZ_JAROCC010000006.1"/>
</dbReference>
<organism evidence="9 10">
    <name type="scientific">Sporosarcina highlanderae</name>
    <dbReference type="NCBI Taxonomy" id="3035916"/>
    <lineage>
        <taxon>Bacteria</taxon>
        <taxon>Bacillati</taxon>
        <taxon>Bacillota</taxon>
        <taxon>Bacilli</taxon>
        <taxon>Bacillales</taxon>
        <taxon>Caryophanaceae</taxon>
        <taxon>Sporosarcina</taxon>
    </lineage>
</organism>
<accession>A0ABT8JR90</accession>
<feature type="domain" description="Aminoglycoside phosphotransferase" evidence="8">
    <location>
        <begin position="17"/>
        <end position="244"/>
    </location>
</feature>
<evidence type="ECO:0000313" key="10">
    <source>
        <dbReference type="Proteomes" id="UP001175097"/>
    </source>
</evidence>
<keyword evidence="5 7" id="KW-0067">ATP-binding</keyword>
<dbReference type="NCBIfam" id="NF033068">
    <property type="entry name" value="APH_3p"/>
    <property type="match status" value="1"/>
</dbReference>
<dbReference type="PANTHER" id="PTHR21310">
    <property type="entry name" value="AMINOGLYCOSIDE PHOSPHOTRANSFERASE-RELATED-RELATED"/>
    <property type="match status" value="1"/>
</dbReference>
<dbReference type="InterPro" id="IPR011009">
    <property type="entry name" value="Kinase-like_dom_sf"/>
</dbReference>
<reference evidence="9" key="1">
    <citation type="submission" date="2023-03" db="EMBL/GenBank/DDBJ databases">
        <title>MT1 and MT2 Draft Genomes of Novel Species.</title>
        <authorList>
            <person name="Venkateswaran K."/>
        </authorList>
    </citation>
    <scope>NUCLEOTIDE SEQUENCE</scope>
    <source>
        <strain evidence="9">F6_3S_P_2</strain>
    </source>
</reference>
<dbReference type="EMBL" id="JAROCC010000006">
    <property type="protein sequence ID" value="MDN4607685.1"/>
    <property type="molecule type" value="Genomic_DNA"/>
</dbReference>
<comment type="caution">
    <text evidence="9">The sequence shown here is derived from an EMBL/GenBank/DDBJ whole genome shotgun (WGS) entry which is preliminary data.</text>
</comment>
<evidence type="ECO:0000256" key="6">
    <source>
        <dbReference type="ARBA" id="ARBA00023251"/>
    </source>
</evidence>
<dbReference type="PANTHER" id="PTHR21310:SF41">
    <property type="entry name" value="3'-PHOSPHOTRANSFERASE, PUTATIVE-RELATED"/>
    <property type="match status" value="1"/>
</dbReference>
<dbReference type="InterPro" id="IPR024165">
    <property type="entry name" value="Kan/Strep_kinase"/>
</dbReference>
<gene>
    <name evidence="9" type="ORF">P5G49_09300</name>
</gene>
<evidence type="ECO:0000256" key="5">
    <source>
        <dbReference type="ARBA" id="ARBA00022840"/>
    </source>
</evidence>
<evidence type="ECO:0000256" key="4">
    <source>
        <dbReference type="ARBA" id="ARBA00022777"/>
    </source>
</evidence>